<dbReference type="InterPro" id="IPR024775">
    <property type="entry name" value="DinB-like"/>
</dbReference>
<dbReference type="NCBIfam" id="TIGR03440">
    <property type="entry name" value="egtB_TIGR03440"/>
    <property type="match status" value="1"/>
</dbReference>
<evidence type="ECO:0000256" key="2">
    <source>
        <dbReference type="ARBA" id="ARBA00023004"/>
    </source>
</evidence>
<dbReference type="PANTHER" id="PTHR23150">
    <property type="entry name" value="SULFATASE MODIFYING FACTOR 1, 2"/>
    <property type="match status" value="1"/>
</dbReference>
<evidence type="ECO:0000259" key="5">
    <source>
        <dbReference type="Pfam" id="PF12867"/>
    </source>
</evidence>
<accession>A0A239F4D5</accession>
<dbReference type="Gene3D" id="3.90.1580.10">
    <property type="entry name" value="paralog of FGE (formylglycine-generating enzyme)"/>
    <property type="match status" value="1"/>
</dbReference>
<dbReference type="InterPro" id="IPR042095">
    <property type="entry name" value="SUMF_sf"/>
</dbReference>
<keyword evidence="1" id="KW-0560">Oxidoreductase</keyword>
<evidence type="ECO:0000259" key="4">
    <source>
        <dbReference type="Pfam" id="PF03781"/>
    </source>
</evidence>
<feature type="domain" description="Sulfatase-modifying factor enzyme-like" evidence="4">
    <location>
        <begin position="365"/>
        <end position="444"/>
    </location>
</feature>
<sequence>MAALIRWAAMAFRRSEAVEQAEAVEQVRPQAGLASRYTATRALSVALAAPLSDADATAQSMPDASPAKWHLAHTTWFFETFVLRDHAPGYCVHDPRWAHLFNSYYEAEGPRHPRPHRGLLTRPSLSEIVEWRSFVDYALTVALPAFDAPVRALVELGIQHEQQHQELLLTDILNLFAANPLLPPIWDAARASAPAPSPQPLRWFAGREGLVEIGRDQSDQGFGFDCEGPRHAALLTPHLLAERLVTNAEWQDFIADGGYVRPQLWLSDGWAWVQANAIDAPLYWRRAEPRGPWRSFALDGLHSLRDGDPVTHISYYEADAFARWAGARLPTEAEWESAGANHDPAAGNQLDAAGAVRPLAAEGDGALRQMFGDAWEWTASAYHPYPGFRPAAGAVGEYNGKFMSGQMVLKGGSCATPRGHVRASYRNFFYPHQRWQFTGVRLARDR</sequence>
<name>A0A239F4D5_9SPHN</name>
<dbReference type="GO" id="GO:0052699">
    <property type="term" value="P:ergothioneine biosynthetic process"/>
    <property type="evidence" value="ECO:0007669"/>
    <property type="project" value="InterPro"/>
</dbReference>
<dbReference type="AlphaFoldDB" id="A0A239F4D5"/>
<dbReference type="EMBL" id="FZOS01000008">
    <property type="protein sequence ID" value="SNS51685.1"/>
    <property type="molecule type" value="Genomic_DNA"/>
</dbReference>
<feature type="domain" description="Sulfatase-modifying factor enzyme-like" evidence="4">
    <location>
        <begin position="209"/>
        <end position="340"/>
    </location>
</feature>
<dbReference type="InterPro" id="IPR017806">
    <property type="entry name" value="EgtB"/>
</dbReference>
<reference evidence="7" key="1">
    <citation type="submission" date="2017-06" db="EMBL/GenBank/DDBJ databases">
        <authorList>
            <person name="Varghese N."/>
            <person name="Submissions S."/>
        </authorList>
    </citation>
    <scope>NUCLEOTIDE SEQUENCE [LARGE SCALE GENOMIC DNA]</scope>
    <source>
        <strain evidence="7">LNB2</strain>
    </source>
</reference>
<feature type="domain" description="DinB-like" evidence="5">
    <location>
        <begin position="37"/>
        <end position="167"/>
    </location>
</feature>
<dbReference type="Pfam" id="PF12867">
    <property type="entry name" value="DinB_2"/>
    <property type="match status" value="1"/>
</dbReference>
<dbReference type="InterPro" id="IPR005532">
    <property type="entry name" value="SUMF_dom"/>
</dbReference>
<keyword evidence="7" id="KW-1185">Reference proteome</keyword>
<proteinExistence type="predicted"/>
<dbReference type="InterPro" id="IPR016187">
    <property type="entry name" value="CTDL_fold"/>
</dbReference>
<evidence type="ECO:0000313" key="7">
    <source>
        <dbReference type="Proteomes" id="UP000198281"/>
    </source>
</evidence>
<gene>
    <name evidence="6" type="ORF">SAMN06295912_10853</name>
</gene>
<organism evidence="6 7">
    <name type="scientific">Edaphosphingomonas laterariae</name>
    <dbReference type="NCBI Taxonomy" id="861865"/>
    <lineage>
        <taxon>Bacteria</taxon>
        <taxon>Pseudomonadati</taxon>
        <taxon>Pseudomonadota</taxon>
        <taxon>Alphaproteobacteria</taxon>
        <taxon>Sphingomonadales</taxon>
        <taxon>Rhizorhabdaceae</taxon>
        <taxon>Edaphosphingomonas</taxon>
    </lineage>
</organism>
<dbReference type="InterPro" id="IPR051043">
    <property type="entry name" value="Sulfatase_Mod_Factor_Kinase"/>
</dbReference>
<dbReference type="Proteomes" id="UP000198281">
    <property type="component" value="Unassembled WGS sequence"/>
</dbReference>
<dbReference type="PANTHER" id="PTHR23150:SF36">
    <property type="entry name" value="HERCYNINE OXYGENASE"/>
    <property type="match status" value="1"/>
</dbReference>
<evidence type="ECO:0000313" key="6">
    <source>
        <dbReference type="EMBL" id="SNS51685.1"/>
    </source>
</evidence>
<protein>
    <submittedName>
        <fullName evidence="6">Ergothioneine biosynthesis protein EgtB</fullName>
    </submittedName>
</protein>
<dbReference type="SUPFAM" id="SSF56436">
    <property type="entry name" value="C-type lectin-like"/>
    <property type="match status" value="1"/>
</dbReference>
<keyword evidence="2" id="KW-0408">Iron</keyword>
<evidence type="ECO:0000256" key="1">
    <source>
        <dbReference type="ARBA" id="ARBA00023002"/>
    </source>
</evidence>
<evidence type="ECO:0000256" key="3">
    <source>
        <dbReference type="ARBA" id="ARBA00037882"/>
    </source>
</evidence>
<comment type="pathway">
    <text evidence="3">Amino-acid biosynthesis; ergothioneine biosynthesis.</text>
</comment>
<dbReference type="Pfam" id="PF03781">
    <property type="entry name" value="FGE-sulfatase"/>
    <property type="match status" value="2"/>
</dbReference>